<dbReference type="NCBIfam" id="TIGR00250">
    <property type="entry name" value="RNAse_H_YqgF"/>
    <property type="match status" value="1"/>
</dbReference>
<dbReference type="HAMAP" id="MF_00651">
    <property type="entry name" value="Nuclease_YqgF"/>
    <property type="match status" value="1"/>
</dbReference>
<organism evidence="7 8">
    <name type="scientific">Francisella frigiditurris</name>
    <dbReference type="NCBI Taxonomy" id="1542390"/>
    <lineage>
        <taxon>Bacteria</taxon>
        <taxon>Pseudomonadati</taxon>
        <taxon>Pseudomonadota</taxon>
        <taxon>Gammaproteobacteria</taxon>
        <taxon>Thiotrichales</taxon>
        <taxon>Francisellaceae</taxon>
        <taxon>Francisella</taxon>
    </lineage>
</organism>
<dbReference type="SMART" id="SM00732">
    <property type="entry name" value="YqgFc"/>
    <property type="match status" value="1"/>
</dbReference>
<dbReference type="CDD" id="cd16964">
    <property type="entry name" value="YqgF"/>
    <property type="match status" value="1"/>
</dbReference>
<dbReference type="EC" id="3.1.-.-" evidence="5"/>
<evidence type="ECO:0000256" key="5">
    <source>
        <dbReference type="HAMAP-Rule" id="MF_00651"/>
    </source>
</evidence>
<proteinExistence type="inferred from homology"/>
<keyword evidence="3 5" id="KW-0540">Nuclease</keyword>
<dbReference type="InterPro" id="IPR005227">
    <property type="entry name" value="YqgF"/>
</dbReference>
<dbReference type="Proteomes" id="UP000182521">
    <property type="component" value="Chromosome"/>
</dbReference>
<dbReference type="OrthoDB" id="9796140at2"/>
<dbReference type="GO" id="GO:0016788">
    <property type="term" value="F:hydrolase activity, acting on ester bonds"/>
    <property type="evidence" value="ECO:0007669"/>
    <property type="project" value="UniProtKB-UniRule"/>
</dbReference>
<dbReference type="PANTHER" id="PTHR33317:SF4">
    <property type="entry name" value="POLYNUCLEOTIDYL TRANSFERASE, RIBONUCLEASE H-LIKE SUPERFAMILY PROTEIN"/>
    <property type="match status" value="1"/>
</dbReference>
<dbReference type="AlphaFoldDB" id="A0A1J0KUX2"/>
<dbReference type="SUPFAM" id="SSF53098">
    <property type="entry name" value="Ribonuclease H-like"/>
    <property type="match status" value="1"/>
</dbReference>
<dbReference type="RefSeq" id="WP_071664140.1">
    <property type="nucleotide sequence ID" value="NZ_CP009654.1"/>
</dbReference>
<comment type="similarity">
    <text evidence="5">Belongs to the YqgF HJR family.</text>
</comment>
<dbReference type="GO" id="GO:0004518">
    <property type="term" value="F:nuclease activity"/>
    <property type="evidence" value="ECO:0007669"/>
    <property type="project" value="UniProtKB-KW"/>
</dbReference>
<evidence type="ECO:0000256" key="1">
    <source>
        <dbReference type="ARBA" id="ARBA00022490"/>
    </source>
</evidence>
<evidence type="ECO:0000313" key="8">
    <source>
        <dbReference type="Proteomes" id="UP000182521"/>
    </source>
</evidence>
<evidence type="ECO:0000313" key="7">
    <source>
        <dbReference type="EMBL" id="APC97491.1"/>
    </source>
</evidence>
<sequence length="137" mass="15449">MFNTLLAIDYGKSRIGIASGQMITRTASPVGTVPAYDGTPDWYELDKVIKKWNPSDIIIGLPLDAYGFETDITREAKLFSRAVQERYADKKIHLINEAYSTREARSRLEAVKNKKVNHIKVDAIAACVILETWMSEN</sequence>
<dbReference type="STRING" id="1542390.KX01_1231"/>
<accession>A0A1J0KUX2</accession>
<dbReference type="EMBL" id="CP009654">
    <property type="protein sequence ID" value="APC97491.1"/>
    <property type="molecule type" value="Genomic_DNA"/>
</dbReference>
<dbReference type="Gene3D" id="3.30.420.140">
    <property type="entry name" value="YqgF/RNase H-like domain"/>
    <property type="match status" value="1"/>
</dbReference>
<evidence type="ECO:0000256" key="3">
    <source>
        <dbReference type="ARBA" id="ARBA00022722"/>
    </source>
</evidence>
<dbReference type="KEGG" id="frc:KX01_1231"/>
<evidence type="ECO:0000256" key="2">
    <source>
        <dbReference type="ARBA" id="ARBA00022517"/>
    </source>
</evidence>
<dbReference type="PANTHER" id="PTHR33317">
    <property type="entry name" value="POLYNUCLEOTIDYL TRANSFERASE, RIBONUCLEASE H-LIKE SUPERFAMILY PROTEIN"/>
    <property type="match status" value="1"/>
</dbReference>
<dbReference type="InterPro" id="IPR012337">
    <property type="entry name" value="RNaseH-like_sf"/>
</dbReference>
<keyword evidence="4 5" id="KW-0378">Hydrolase</keyword>
<dbReference type="Pfam" id="PF03652">
    <property type="entry name" value="RuvX"/>
    <property type="match status" value="1"/>
</dbReference>
<comment type="function">
    <text evidence="5">Could be a nuclease involved in processing of the 5'-end of pre-16S rRNA.</text>
</comment>
<keyword evidence="8" id="KW-1185">Reference proteome</keyword>
<evidence type="ECO:0000259" key="6">
    <source>
        <dbReference type="SMART" id="SM00732"/>
    </source>
</evidence>
<reference evidence="8" key="1">
    <citation type="submission" date="2014-10" db="EMBL/GenBank/DDBJ databases">
        <authorList>
            <person name="Kuske C.R."/>
            <person name="Challacombe J.F."/>
            <person name="Daligault H.E."/>
            <person name="Davenport K.W."/>
            <person name="Johnson S.L."/>
            <person name="Siddaramappa S."/>
            <person name="Petersen J.M."/>
        </authorList>
    </citation>
    <scope>NUCLEOTIDE SEQUENCE [LARGE SCALE GENOMIC DNA]</scope>
    <source>
        <strain evidence="8">CA97-1460</strain>
    </source>
</reference>
<comment type="subcellular location">
    <subcellularLocation>
        <location evidence="5">Cytoplasm</location>
    </subcellularLocation>
</comment>
<keyword evidence="1 5" id="KW-0963">Cytoplasm</keyword>
<dbReference type="InterPro" id="IPR006641">
    <property type="entry name" value="YqgF/RNaseH-like_dom"/>
</dbReference>
<name>A0A1J0KUX2_9GAMM</name>
<dbReference type="GO" id="GO:0000967">
    <property type="term" value="P:rRNA 5'-end processing"/>
    <property type="evidence" value="ECO:0007669"/>
    <property type="project" value="UniProtKB-UniRule"/>
</dbReference>
<feature type="domain" description="YqgF/RNase H-like" evidence="6">
    <location>
        <begin position="3"/>
        <end position="104"/>
    </location>
</feature>
<dbReference type="InterPro" id="IPR037027">
    <property type="entry name" value="YqgF/RNaseH-like_dom_sf"/>
</dbReference>
<gene>
    <name evidence="7" type="ORF">KX01_1231</name>
</gene>
<dbReference type="GO" id="GO:0005829">
    <property type="term" value="C:cytosol"/>
    <property type="evidence" value="ECO:0007669"/>
    <property type="project" value="TreeGrafter"/>
</dbReference>
<evidence type="ECO:0000256" key="4">
    <source>
        <dbReference type="ARBA" id="ARBA00022801"/>
    </source>
</evidence>
<protein>
    <recommendedName>
        <fullName evidence="5">Putative pre-16S rRNA nuclease</fullName>
        <ecNumber evidence="5">3.1.-.-</ecNumber>
    </recommendedName>
</protein>
<keyword evidence="2 5" id="KW-0690">Ribosome biogenesis</keyword>